<dbReference type="Pfam" id="PF03448">
    <property type="entry name" value="MgtE_N"/>
    <property type="match status" value="1"/>
</dbReference>
<comment type="caution">
    <text evidence="4">The sequence shown here is derived from an EMBL/GenBank/DDBJ whole genome shotgun (WGS) entry which is preliminary data.</text>
</comment>
<dbReference type="SUPFAM" id="SSF158791">
    <property type="entry name" value="MgtE N-terminal domain-like"/>
    <property type="match status" value="1"/>
</dbReference>
<dbReference type="AlphaFoldDB" id="A0A921FWF4"/>
<dbReference type="InterPro" id="IPR038076">
    <property type="entry name" value="MgtE_N_sf"/>
</dbReference>
<feature type="transmembrane region" description="Helical" evidence="2">
    <location>
        <begin position="21"/>
        <end position="45"/>
    </location>
</feature>
<sequence>MAKKTKQTIEIIKAEKEGKGGAFQILLLWIIIPLLFTTALVLILAKFADVNVFDEAKKWTSNLPFTSEKKEEDPGVGNLVLEERVVTMQAEIQEKEAQLFKVQQDLDKSANENEKLLIEQEKLLDEIAVLIREKDDSKRNFKEIVNTFEKMSAKSSAPVIVKMSDAEAIRILTNLKPDMLASILEKMSPEDAAKYTTMMTK</sequence>
<accession>A0A921FWF4</accession>
<evidence type="ECO:0000313" key="4">
    <source>
        <dbReference type="EMBL" id="HJF31070.1"/>
    </source>
</evidence>
<dbReference type="Proteomes" id="UP000698173">
    <property type="component" value="Unassembled WGS sequence"/>
</dbReference>
<keyword evidence="2" id="KW-0812">Transmembrane</keyword>
<evidence type="ECO:0000256" key="2">
    <source>
        <dbReference type="SAM" id="Phobius"/>
    </source>
</evidence>
<dbReference type="InterPro" id="IPR006668">
    <property type="entry name" value="Mg_transptr_MgtE_intracell_dom"/>
</dbReference>
<name>A0A921FWF4_SPOPS</name>
<feature type="domain" description="Magnesium transporter MgtE intracellular" evidence="3">
    <location>
        <begin position="143"/>
        <end position="198"/>
    </location>
</feature>
<keyword evidence="1" id="KW-0175">Coiled coil</keyword>
<evidence type="ECO:0000256" key="1">
    <source>
        <dbReference type="SAM" id="Coils"/>
    </source>
</evidence>
<feature type="coiled-coil region" evidence="1">
    <location>
        <begin position="78"/>
        <end position="140"/>
    </location>
</feature>
<keyword evidence="2" id="KW-1133">Transmembrane helix</keyword>
<evidence type="ECO:0000259" key="3">
    <source>
        <dbReference type="Pfam" id="PF03448"/>
    </source>
</evidence>
<dbReference type="EMBL" id="DYWT01000078">
    <property type="protein sequence ID" value="HJF31070.1"/>
    <property type="molecule type" value="Genomic_DNA"/>
</dbReference>
<reference evidence="4" key="1">
    <citation type="journal article" date="2021" name="PeerJ">
        <title>Extensive microbial diversity within the chicken gut microbiome revealed by metagenomics and culture.</title>
        <authorList>
            <person name="Gilroy R."/>
            <person name="Ravi A."/>
            <person name="Getino M."/>
            <person name="Pursley I."/>
            <person name="Horton D.L."/>
            <person name="Alikhan N.F."/>
            <person name="Baker D."/>
            <person name="Gharbi K."/>
            <person name="Hall N."/>
            <person name="Watson M."/>
            <person name="Adriaenssens E.M."/>
            <person name="Foster-Nyarko E."/>
            <person name="Jarju S."/>
            <person name="Secka A."/>
            <person name="Antonio M."/>
            <person name="Oren A."/>
            <person name="Chaudhuri R.R."/>
            <person name="La Ragione R."/>
            <person name="Hildebrand F."/>
            <person name="Pallen M.J."/>
        </authorList>
    </citation>
    <scope>NUCLEOTIDE SEQUENCE</scope>
    <source>
        <strain evidence="4">CHK171-7178</strain>
    </source>
</reference>
<protein>
    <recommendedName>
        <fullName evidence="3">Magnesium transporter MgtE intracellular domain-containing protein</fullName>
    </recommendedName>
</protein>
<organism evidence="4 5">
    <name type="scientific">Sporosarcina psychrophila</name>
    <name type="common">Bacillus psychrophilus</name>
    <dbReference type="NCBI Taxonomy" id="1476"/>
    <lineage>
        <taxon>Bacteria</taxon>
        <taxon>Bacillati</taxon>
        <taxon>Bacillota</taxon>
        <taxon>Bacilli</taxon>
        <taxon>Bacillales</taxon>
        <taxon>Caryophanaceae</taxon>
        <taxon>Sporosarcina</taxon>
    </lineage>
</organism>
<gene>
    <name evidence="4" type="ORF">K8V56_04725</name>
</gene>
<reference evidence="4" key="2">
    <citation type="submission" date="2021-09" db="EMBL/GenBank/DDBJ databases">
        <authorList>
            <person name="Gilroy R."/>
        </authorList>
    </citation>
    <scope>NUCLEOTIDE SEQUENCE</scope>
    <source>
        <strain evidence="4">CHK171-7178</strain>
    </source>
</reference>
<keyword evidence="2" id="KW-0472">Membrane</keyword>
<proteinExistence type="predicted"/>
<evidence type="ECO:0000313" key="5">
    <source>
        <dbReference type="Proteomes" id="UP000698173"/>
    </source>
</evidence>
<dbReference type="Gene3D" id="1.25.60.10">
    <property type="entry name" value="MgtE N-terminal domain-like"/>
    <property type="match status" value="1"/>
</dbReference>